<proteinExistence type="predicted"/>
<dbReference type="InterPro" id="IPR052896">
    <property type="entry name" value="GGT-like_enzyme"/>
</dbReference>
<keyword evidence="2" id="KW-0808">Transferase</keyword>
<dbReference type="Proteomes" id="UP001626549">
    <property type="component" value="Chromosome"/>
</dbReference>
<dbReference type="PANTHER" id="PTHR43881:SF1">
    <property type="entry name" value="GAMMA-GLUTAMYLTRANSPEPTIDASE (AFU_ORTHOLOGUE AFUA_4G13580)"/>
    <property type="match status" value="1"/>
</dbReference>
<dbReference type="SUPFAM" id="SSF56235">
    <property type="entry name" value="N-terminal nucleophile aminohydrolases (Ntn hydrolases)"/>
    <property type="match status" value="1"/>
</dbReference>
<dbReference type="EMBL" id="CP136865">
    <property type="protein sequence ID" value="WOJ95410.1"/>
    <property type="molecule type" value="Genomic_DNA"/>
</dbReference>
<feature type="signal peptide" evidence="1">
    <location>
        <begin position="1"/>
        <end position="19"/>
    </location>
</feature>
<dbReference type="EC" id="2.3.2.2" evidence="2"/>
<dbReference type="InterPro" id="IPR043137">
    <property type="entry name" value="GGT_ssub_C"/>
</dbReference>
<feature type="chain" id="PRO_5046723714" evidence="1">
    <location>
        <begin position="20"/>
        <end position="648"/>
    </location>
</feature>
<dbReference type="InterPro" id="IPR043138">
    <property type="entry name" value="GGT_lsub"/>
</dbReference>
<evidence type="ECO:0000256" key="1">
    <source>
        <dbReference type="SAM" id="SignalP"/>
    </source>
</evidence>
<dbReference type="InterPro" id="IPR029055">
    <property type="entry name" value="Ntn_hydrolases_N"/>
</dbReference>
<dbReference type="PRINTS" id="PR01210">
    <property type="entry name" value="GGTRANSPTASE"/>
</dbReference>
<keyword evidence="3" id="KW-1185">Reference proteome</keyword>
<keyword evidence="2" id="KW-0012">Acyltransferase</keyword>
<dbReference type="PANTHER" id="PTHR43881">
    <property type="entry name" value="GAMMA-GLUTAMYLTRANSPEPTIDASE (AFU_ORTHOLOGUE AFUA_4G13580)"/>
    <property type="match status" value="1"/>
</dbReference>
<sequence>MVSSIFRPLRALAPAAVQAAVSAVVLQLGIAAAGVGLVAGTTAANAQSTAKPVLHGRHWAAVTGKPLAASAGAMMFARGGNAIDAACAMLGATSTMWDTLGWGGETQALIYNPETGKVIGINALGVAPTGATPEFFREQGMIYPPEYGPLAAVTPGTPGGLMVMLAEYGRLSLAEVLSPSMQMAEGYPIEGVQADNIERRRDIIAQWPDSKRVFLPHLDDSSPEKRAAPQGGEIFRQLDLLATLQKLVDTEAEALAAGKSRKEAIYAAYERFYRGDIGKEIVSATREQGGLFTEDDLANWEVHIEEPVSTNYKGIDVYKLTTWVQGPAMLQALNILEPFDLKGMGYNSANYIHTLYQTMNLAFADRDFYYGDPYFPPEEPIEGLLSKEYAAKRRALINPDMNDTNARPGDPYPFQGDKNPFSKLLKEWSPIPPAADADGSDGFQQASINHDEGFLAGTTSIQAADADGWVVSVTPSGGWIPAFIAGDSGVGLSQRMQSFVLDKRINPFNVVAPGKRPRATLTPSMALKDGEPIMAFSVQGGDTQDQNLLQFFLNVVEFDMNVQQAAEAHNVTSYQMQSSFGAHVSEPGRLDVTRQLPPYTRDRLKAMGYDVGVVDKTYSPITAILIDPKQGTFQAGASDYGDDYGIAW</sequence>
<evidence type="ECO:0000313" key="2">
    <source>
        <dbReference type="EMBL" id="WOJ95410.1"/>
    </source>
</evidence>
<reference evidence="2 3" key="1">
    <citation type="submission" date="2023-10" db="EMBL/GenBank/DDBJ databases">
        <title>Two novel species belonging to the OM43/NOR5 clade.</title>
        <authorList>
            <person name="Park M."/>
        </authorList>
    </citation>
    <scope>NUCLEOTIDE SEQUENCE [LARGE SCALE GENOMIC DNA]</scope>
    <source>
        <strain evidence="2 3">IMCC45268</strain>
    </source>
</reference>
<keyword evidence="1" id="KW-0732">Signal</keyword>
<dbReference type="Gene3D" id="1.10.246.130">
    <property type="match status" value="1"/>
</dbReference>
<dbReference type="RefSeq" id="WP_407326105.1">
    <property type="nucleotide sequence ID" value="NZ_CP136865.1"/>
</dbReference>
<name>A0ABZ0I8G7_9GAMM</name>
<accession>A0ABZ0I8G7</accession>
<protein>
    <submittedName>
        <fullName evidence="2">Gamma-glutamyltransferase</fullName>
        <ecNumber evidence="2">2.3.2.2</ecNumber>
    </submittedName>
</protein>
<dbReference type="Gene3D" id="3.60.20.40">
    <property type="match status" value="1"/>
</dbReference>
<organism evidence="2 3">
    <name type="scientific">Congregibacter brevis</name>
    <dbReference type="NCBI Taxonomy" id="3081201"/>
    <lineage>
        <taxon>Bacteria</taxon>
        <taxon>Pseudomonadati</taxon>
        <taxon>Pseudomonadota</taxon>
        <taxon>Gammaproteobacteria</taxon>
        <taxon>Cellvibrionales</taxon>
        <taxon>Halieaceae</taxon>
        <taxon>Congregibacter</taxon>
    </lineage>
</organism>
<gene>
    <name evidence="2" type="ORF">R0137_09070</name>
</gene>
<evidence type="ECO:0000313" key="3">
    <source>
        <dbReference type="Proteomes" id="UP001626549"/>
    </source>
</evidence>
<dbReference type="Pfam" id="PF01019">
    <property type="entry name" value="G_glu_transpept"/>
    <property type="match status" value="1"/>
</dbReference>
<dbReference type="GO" id="GO:0103068">
    <property type="term" value="F:leukotriene C4 gamma-glutamyl transferase activity"/>
    <property type="evidence" value="ECO:0007669"/>
    <property type="project" value="UniProtKB-EC"/>
</dbReference>